<dbReference type="PANTHER" id="PTHR42847:SF8">
    <property type="entry name" value="CONSERVED PROTEIN"/>
    <property type="match status" value="1"/>
</dbReference>
<evidence type="ECO:0000256" key="4">
    <source>
        <dbReference type="ARBA" id="ARBA00023033"/>
    </source>
</evidence>
<feature type="domain" description="Luciferase-like" evidence="5">
    <location>
        <begin position="1"/>
        <end position="232"/>
    </location>
</feature>
<dbReference type="InterPro" id="IPR011251">
    <property type="entry name" value="Luciferase-like_dom"/>
</dbReference>
<organism evidence="6 7">
    <name type="scientific">Kitasatospora cystarginea</name>
    <dbReference type="NCBI Taxonomy" id="58350"/>
    <lineage>
        <taxon>Bacteria</taxon>
        <taxon>Bacillati</taxon>
        <taxon>Actinomycetota</taxon>
        <taxon>Actinomycetes</taxon>
        <taxon>Kitasatosporales</taxon>
        <taxon>Streptomycetaceae</taxon>
        <taxon>Kitasatospora</taxon>
    </lineage>
</organism>
<evidence type="ECO:0000256" key="2">
    <source>
        <dbReference type="ARBA" id="ARBA00022643"/>
    </source>
</evidence>
<proteinExistence type="predicted"/>
<keyword evidence="1" id="KW-0285">Flavoprotein</keyword>
<dbReference type="InterPro" id="IPR019952">
    <property type="entry name" value="F420_OxRdatse_Rv1855c_pred"/>
</dbReference>
<evidence type="ECO:0000256" key="1">
    <source>
        <dbReference type="ARBA" id="ARBA00022630"/>
    </source>
</evidence>
<accession>A0ABN3F2T2</accession>
<dbReference type="InterPro" id="IPR036661">
    <property type="entry name" value="Luciferase-like_sf"/>
</dbReference>
<sequence length="300" mass="32790">MRIGLTIPSFKWPGGPGHISEHLARIAGTADQVGLASLWVMDHFFQARNNGRPEDPMLDGYAALSFAAAHTSQISLGTLCTGVTYRHPGLLGKLITSLDVLSKGRTYLGIGAAWYEEEHAGLGVPFPPLAERFERLEETLQIILKMFSDDQTPHVGNHYRLDRPLNSPLPLGRVDADRAHPPILIGGSGERKTLRLVAQYGDACNLFDTPDLPRKLAVLRDHCASLGRPYAAIEKTALTNFPWKADPRNDMKSAVAHVTRLAEWGIGHVIVAMPGIQRPEALSALSKVAEEVADILPQEH</sequence>
<dbReference type="SUPFAM" id="SSF51679">
    <property type="entry name" value="Bacterial luciferase-like"/>
    <property type="match status" value="1"/>
</dbReference>
<keyword evidence="7" id="KW-1185">Reference proteome</keyword>
<protein>
    <submittedName>
        <fullName evidence="6">TIGR03560 family F420-dependent LLM class oxidoreductase</fullName>
    </submittedName>
</protein>
<evidence type="ECO:0000313" key="6">
    <source>
        <dbReference type="EMBL" id="GAA2283348.1"/>
    </source>
</evidence>
<dbReference type="InterPro" id="IPR050172">
    <property type="entry name" value="SsuD_RutA_monooxygenase"/>
</dbReference>
<evidence type="ECO:0000313" key="7">
    <source>
        <dbReference type="Proteomes" id="UP001500305"/>
    </source>
</evidence>
<dbReference type="PANTHER" id="PTHR42847">
    <property type="entry name" value="ALKANESULFONATE MONOOXYGENASE"/>
    <property type="match status" value="1"/>
</dbReference>
<dbReference type="Proteomes" id="UP001500305">
    <property type="component" value="Unassembled WGS sequence"/>
</dbReference>
<dbReference type="Pfam" id="PF00296">
    <property type="entry name" value="Bac_luciferase"/>
    <property type="match status" value="1"/>
</dbReference>
<dbReference type="NCBIfam" id="TIGR03560">
    <property type="entry name" value="F420_Rv1855c"/>
    <property type="match status" value="1"/>
</dbReference>
<dbReference type="Gene3D" id="3.20.20.30">
    <property type="entry name" value="Luciferase-like domain"/>
    <property type="match status" value="1"/>
</dbReference>
<evidence type="ECO:0000259" key="5">
    <source>
        <dbReference type="Pfam" id="PF00296"/>
    </source>
</evidence>
<name>A0ABN3F2T2_9ACTN</name>
<keyword evidence="4" id="KW-0503">Monooxygenase</keyword>
<keyword evidence="3" id="KW-0560">Oxidoreductase</keyword>
<dbReference type="RefSeq" id="WP_344641588.1">
    <property type="nucleotide sequence ID" value="NZ_BAAATR010000119.1"/>
</dbReference>
<reference evidence="6 7" key="1">
    <citation type="journal article" date="2019" name="Int. J. Syst. Evol. Microbiol.">
        <title>The Global Catalogue of Microorganisms (GCM) 10K type strain sequencing project: providing services to taxonomists for standard genome sequencing and annotation.</title>
        <authorList>
            <consortium name="The Broad Institute Genomics Platform"/>
            <consortium name="The Broad Institute Genome Sequencing Center for Infectious Disease"/>
            <person name="Wu L."/>
            <person name="Ma J."/>
        </authorList>
    </citation>
    <scope>NUCLEOTIDE SEQUENCE [LARGE SCALE GENOMIC DNA]</scope>
    <source>
        <strain evidence="6 7">JCM 7356</strain>
    </source>
</reference>
<dbReference type="EMBL" id="BAAATR010000119">
    <property type="protein sequence ID" value="GAA2283348.1"/>
    <property type="molecule type" value="Genomic_DNA"/>
</dbReference>
<evidence type="ECO:0000256" key="3">
    <source>
        <dbReference type="ARBA" id="ARBA00023002"/>
    </source>
</evidence>
<gene>
    <name evidence="6" type="ORF">GCM10010430_81010</name>
</gene>
<keyword evidence="2" id="KW-0288">FMN</keyword>
<comment type="caution">
    <text evidence="6">The sequence shown here is derived from an EMBL/GenBank/DDBJ whole genome shotgun (WGS) entry which is preliminary data.</text>
</comment>